<accession>A0ABQ3G5M5</accession>
<organism evidence="2 3">
    <name type="scientific">Pseudorhodoferax aquiterrae</name>
    <dbReference type="NCBI Taxonomy" id="747304"/>
    <lineage>
        <taxon>Bacteria</taxon>
        <taxon>Pseudomonadati</taxon>
        <taxon>Pseudomonadota</taxon>
        <taxon>Betaproteobacteria</taxon>
        <taxon>Burkholderiales</taxon>
        <taxon>Comamonadaceae</taxon>
    </lineage>
</organism>
<sequence>MTRTTPPSPELATHASAGDPPPASGSPADRGTTRTVVQDDEALRLPHERDESSDSGVRAPSESMRQAGRELQAGQADAPRGPATQRRYSDLTARAGGQARPAEAAAAPPAPAGAGASGSTTPARAPMDDAEHQAGQQASSSLSREDLAKKRAVLRRARADHAIKGEPTSGLPEQAERGRAEDVVPPPGGQTDQTR</sequence>
<keyword evidence="3" id="KW-1185">Reference proteome</keyword>
<dbReference type="EMBL" id="BMYK01000015">
    <property type="protein sequence ID" value="GHC91979.1"/>
    <property type="molecule type" value="Genomic_DNA"/>
</dbReference>
<dbReference type="RefSeq" id="WP_189688801.1">
    <property type="nucleotide sequence ID" value="NZ_BMYK01000015.1"/>
</dbReference>
<feature type="compositionally biased region" description="Basic and acidic residues" evidence="1">
    <location>
        <begin position="41"/>
        <end position="52"/>
    </location>
</feature>
<evidence type="ECO:0000313" key="3">
    <source>
        <dbReference type="Proteomes" id="UP000626210"/>
    </source>
</evidence>
<feature type="region of interest" description="Disordered" evidence="1">
    <location>
        <begin position="1"/>
        <end position="195"/>
    </location>
</feature>
<comment type="caution">
    <text evidence="2">The sequence shown here is derived from an EMBL/GenBank/DDBJ whole genome shotgun (WGS) entry which is preliminary data.</text>
</comment>
<dbReference type="Proteomes" id="UP000626210">
    <property type="component" value="Unassembled WGS sequence"/>
</dbReference>
<evidence type="ECO:0000313" key="2">
    <source>
        <dbReference type="EMBL" id="GHC91979.1"/>
    </source>
</evidence>
<name>A0ABQ3G5M5_9BURK</name>
<protein>
    <submittedName>
        <fullName evidence="2">Uncharacterized protein</fullName>
    </submittedName>
</protein>
<feature type="compositionally biased region" description="Low complexity" evidence="1">
    <location>
        <begin position="93"/>
        <end position="125"/>
    </location>
</feature>
<evidence type="ECO:0000256" key="1">
    <source>
        <dbReference type="SAM" id="MobiDB-lite"/>
    </source>
</evidence>
<reference evidence="3" key="1">
    <citation type="journal article" date="2019" name="Int. J. Syst. Evol. Microbiol.">
        <title>The Global Catalogue of Microorganisms (GCM) 10K type strain sequencing project: providing services to taxonomists for standard genome sequencing and annotation.</title>
        <authorList>
            <consortium name="The Broad Institute Genomics Platform"/>
            <consortium name="The Broad Institute Genome Sequencing Center for Infectious Disease"/>
            <person name="Wu L."/>
            <person name="Ma J."/>
        </authorList>
    </citation>
    <scope>NUCLEOTIDE SEQUENCE [LARGE SCALE GENOMIC DNA]</scope>
    <source>
        <strain evidence="3">KCTC 23314</strain>
    </source>
</reference>
<proteinExistence type="predicted"/>
<gene>
    <name evidence="2" type="ORF">GCM10007320_41430</name>
</gene>